<dbReference type="Pfam" id="PF00561">
    <property type="entry name" value="Abhydrolase_1"/>
    <property type="match status" value="1"/>
</dbReference>
<comment type="similarity">
    <text evidence="1">Belongs to the AB hydrolase superfamily. AB hydrolase 4 family.</text>
</comment>
<keyword evidence="6" id="KW-1185">Reference proteome</keyword>
<evidence type="ECO:0000256" key="1">
    <source>
        <dbReference type="ARBA" id="ARBA00010884"/>
    </source>
</evidence>
<evidence type="ECO:0000256" key="3">
    <source>
        <dbReference type="ARBA" id="ARBA00022801"/>
    </source>
</evidence>
<feature type="domain" description="AB hydrolase-1" evidence="4">
    <location>
        <begin position="64"/>
        <end position="299"/>
    </location>
</feature>
<dbReference type="Proteomes" id="UP001597459">
    <property type="component" value="Unassembled WGS sequence"/>
</dbReference>
<dbReference type="InterPro" id="IPR000952">
    <property type="entry name" value="AB_hydrolase_4_CS"/>
</dbReference>
<dbReference type="PANTHER" id="PTHR10794">
    <property type="entry name" value="ABHYDROLASE DOMAIN-CONTAINING PROTEIN"/>
    <property type="match status" value="1"/>
</dbReference>
<evidence type="ECO:0000259" key="4">
    <source>
        <dbReference type="Pfam" id="PF00561"/>
    </source>
</evidence>
<dbReference type="PANTHER" id="PTHR10794:SF94">
    <property type="entry name" value="ESTERASE YHET-RELATED"/>
    <property type="match status" value="1"/>
</dbReference>
<dbReference type="InterPro" id="IPR000073">
    <property type="entry name" value="AB_hydrolase_1"/>
</dbReference>
<proteinExistence type="inferred from homology"/>
<reference evidence="6" key="1">
    <citation type="journal article" date="2019" name="Int. J. Syst. Evol. Microbiol.">
        <title>The Global Catalogue of Microorganisms (GCM) 10K type strain sequencing project: providing services to taxonomists for standard genome sequencing and annotation.</title>
        <authorList>
            <consortium name="The Broad Institute Genomics Platform"/>
            <consortium name="The Broad Institute Genome Sequencing Center for Infectious Disease"/>
            <person name="Wu L."/>
            <person name="Ma J."/>
        </authorList>
    </citation>
    <scope>NUCLEOTIDE SEQUENCE [LARGE SCALE GENOMIC DNA]</scope>
    <source>
        <strain evidence="6">KCTC 42423</strain>
    </source>
</reference>
<dbReference type="InterPro" id="IPR029058">
    <property type="entry name" value="AB_hydrolase_fold"/>
</dbReference>
<gene>
    <name evidence="5" type="ORF">ACFSTE_06490</name>
</gene>
<accession>A0ABW5N7F6</accession>
<protein>
    <submittedName>
        <fullName evidence="5">YheT family hydrolase</fullName>
    </submittedName>
</protein>
<dbReference type="SUPFAM" id="SSF53474">
    <property type="entry name" value="alpha/beta-Hydrolases"/>
    <property type="match status" value="1"/>
</dbReference>
<dbReference type="PROSITE" id="PS01133">
    <property type="entry name" value="UPF0017"/>
    <property type="match status" value="1"/>
</dbReference>
<evidence type="ECO:0000256" key="2">
    <source>
        <dbReference type="ARBA" id="ARBA00022487"/>
    </source>
</evidence>
<evidence type="ECO:0000313" key="6">
    <source>
        <dbReference type="Proteomes" id="UP001597459"/>
    </source>
</evidence>
<dbReference type="GO" id="GO:0016787">
    <property type="term" value="F:hydrolase activity"/>
    <property type="evidence" value="ECO:0007669"/>
    <property type="project" value="UniProtKB-KW"/>
</dbReference>
<sequence length="320" mass="36714">MPIISSSYSPSYLFRNGHISTIYPNLFRKVSGVIQQRERIELKDRDFIDLDWSYSTVQASKLCILIHGLEGNGQRQYITGLAKYLNQNNWDTVAINLRNCSGEPNRKYRSYYAGVSEDLDFIINYISSSYAYSSLSICGFSLGGNVLLKYLGEGREIPSQVCSGVAISTPCNLYDSLLQLNKPENVLYRIRFLRHLKKKLLEKQILFPDKIRISDIKKCKNLIDIDNLYTSVAHGYTNALDYYQKCSSKQFLPSIKIPSLIINAKNDTFLGADCYPYTEASQNKNVFLETPDFGGHVGYYLPNHVFYNEIRTFEFIEEHL</sequence>
<keyword evidence="2" id="KW-0719">Serine esterase</keyword>
<dbReference type="RefSeq" id="WP_176028400.1">
    <property type="nucleotide sequence ID" value="NZ_JBHSJV010000001.1"/>
</dbReference>
<evidence type="ECO:0000313" key="5">
    <source>
        <dbReference type="EMBL" id="MFD2590475.1"/>
    </source>
</evidence>
<organism evidence="5 6">
    <name type="scientific">Aquimarina hainanensis</name>
    <dbReference type="NCBI Taxonomy" id="1578017"/>
    <lineage>
        <taxon>Bacteria</taxon>
        <taxon>Pseudomonadati</taxon>
        <taxon>Bacteroidota</taxon>
        <taxon>Flavobacteriia</taxon>
        <taxon>Flavobacteriales</taxon>
        <taxon>Flavobacteriaceae</taxon>
        <taxon>Aquimarina</taxon>
    </lineage>
</organism>
<keyword evidence="3 5" id="KW-0378">Hydrolase</keyword>
<name>A0ABW5N7F6_9FLAO</name>
<dbReference type="InterPro" id="IPR050960">
    <property type="entry name" value="AB_hydrolase_4_sf"/>
</dbReference>
<dbReference type="InterPro" id="IPR012020">
    <property type="entry name" value="ABHD4"/>
</dbReference>
<dbReference type="Gene3D" id="3.40.50.1820">
    <property type="entry name" value="alpha/beta hydrolase"/>
    <property type="match status" value="1"/>
</dbReference>
<dbReference type="EMBL" id="JBHULX010000004">
    <property type="protein sequence ID" value="MFD2590475.1"/>
    <property type="molecule type" value="Genomic_DNA"/>
</dbReference>
<dbReference type="PIRSF" id="PIRSF005211">
    <property type="entry name" value="Ab_hydro_YheT"/>
    <property type="match status" value="1"/>
</dbReference>
<comment type="caution">
    <text evidence="5">The sequence shown here is derived from an EMBL/GenBank/DDBJ whole genome shotgun (WGS) entry which is preliminary data.</text>
</comment>